<dbReference type="InterPro" id="IPR042231">
    <property type="entry name" value="Cho/carn_acyl_trans_2"/>
</dbReference>
<evidence type="ECO:0000259" key="8">
    <source>
        <dbReference type="Pfam" id="PF00755"/>
    </source>
</evidence>
<evidence type="ECO:0000256" key="1">
    <source>
        <dbReference type="ARBA" id="ARBA00005232"/>
    </source>
</evidence>
<keyword evidence="3" id="KW-0808">Transferase</keyword>
<evidence type="ECO:0000256" key="2">
    <source>
        <dbReference type="ARBA" id="ARBA00022448"/>
    </source>
</evidence>
<dbReference type="GO" id="GO:0006631">
    <property type="term" value="P:fatty acid metabolic process"/>
    <property type="evidence" value="ECO:0007669"/>
    <property type="project" value="UniProtKB-KW"/>
</dbReference>
<keyword evidence="4" id="KW-0276">Fatty acid metabolism</keyword>
<dbReference type="OMA" id="YADGYYK"/>
<dbReference type="Gene3D" id="1.10.275.20">
    <property type="entry name" value="Choline/Carnitine o-acyltransferase"/>
    <property type="match status" value="1"/>
</dbReference>
<dbReference type="PANTHER" id="PTHR22589:SF48">
    <property type="entry name" value="CARNITINE O-ACETYLTRANSFERASE YAT2"/>
    <property type="match status" value="1"/>
</dbReference>
<dbReference type="InterPro" id="IPR039551">
    <property type="entry name" value="Cho/carn_acyl_trans"/>
</dbReference>
<dbReference type="GO" id="GO:0004092">
    <property type="term" value="F:carnitine O-acetyltransferase activity"/>
    <property type="evidence" value="ECO:0007669"/>
    <property type="project" value="TreeGrafter"/>
</dbReference>
<proteinExistence type="inferred from homology"/>
<dbReference type="SUPFAM" id="SSF52777">
    <property type="entry name" value="CoA-dependent acyltransferases"/>
    <property type="match status" value="2"/>
</dbReference>
<sequence>MRLGDHLTFLNEDKLPTLPVPPLESTVVQALAALKPIIPYEEYEAVLDEASEFLEHEVIQLIQQHLVAIGENPKAHNNYLDVVNNHMTPAIYSVSKSDILPKNPYLILEEDPYSKTIHPPNQAERSANLINSTLKFIITVRNGTLKPDVTPKNGTPLTMSCYRNLFGTARIPDFDGNSSDITMTKYKDINDSRHILIISNNQFYKLDVIGEYTEEEYAETKSKHKILFHDHELADIFQRIIDASDVVDSVESINNAIGSITSQNLKNWKEARFELEQTNAEQMKLIDDALLVLVLDSNSPQNDQEKTMVISHGTTVLNDLNVQVGTCTSRWYDKLQLVVTRNSVAGVVWESLTMDSTAILRFISDIYTDSVLKLAKNINGSEYTLFDPNVAYVSSLETKPEAELILFNISNELQHIIHLSETHLADLIAQHEYKTHTIKLQTRLAAKFDLSVDSIMQICFQIANYSLYGRMVNTLEPITTRKFKDARTELIPIQNDSIATLCKLYITSADADEKFELFKRCCELHKKQYQDAMLGKGFERHFMSIVQILKKPECAQRLNAINTHLPPIPDLAGDQIRLPLLFNSCIDTLLRPELLISNCGNPALRLFGIPPAIDQGFGIAYIIHHDKIKLTVCSKHRQTDRLLDTFHRVVHDLKVNLRSRTSSVTMALTDSQQRRLELQKLRVEHELSKTSLDTPTTHPIQLDFDNDASAVDVTKRAKEVSNGDTLPPPAASASAASGSSIPIKVGPQTKPGRGNRRKDSSSDDNDDDAEDAEFELMGGYGYFDYGNLDLRPTEELLRSHMSSHFNSQVHSNISSALSSRHHSQTNLNKMDKLDKNGLFSSPYDLKQKATLSDRIRSQLSHSADSLARTHSNLAMSTPLESQPVKVQVGSEDEAEADSKPEREEEQGEGHEEDHEGEHEEVKMTYVLPFVNKSTIGRRLDISHYH</sequence>
<accession>A5DXC4</accession>
<evidence type="ECO:0000256" key="6">
    <source>
        <dbReference type="ARBA" id="ARBA00023315"/>
    </source>
</evidence>
<feature type="compositionally biased region" description="Basic and acidic residues" evidence="7">
    <location>
        <begin position="896"/>
        <end position="922"/>
    </location>
</feature>
<evidence type="ECO:0000256" key="3">
    <source>
        <dbReference type="ARBA" id="ARBA00022679"/>
    </source>
</evidence>
<dbReference type="Proteomes" id="UP000001996">
    <property type="component" value="Unassembled WGS sequence"/>
</dbReference>
<keyword evidence="6" id="KW-0012">Acyltransferase</keyword>
<dbReference type="KEGG" id="lel:PVL30_001984"/>
<dbReference type="VEuPathDB" id="FungiDB:LELG_02011"/>
<dbReference type="GO" id="GO:0009437">
    <property type="term" value="P:carnitine metabolic process"/>
    <property type="evidence" value="ECO:0007669"/>
    <property type="project" value="TreeGrafter"/>
</dbReference>
<protein>
    <recommendedName>
        <fullName evidence="8">Choline/carnitine acyltransferase domain-containing protein</fullName>
    </recommendedName>
</protein>
<dbReference type="GeneID" id="5234004"/>
<keyword evidence="5" id="KW-0443">Lipid metabolism</keyword>
<evidence type="ECO:0000256" key="7">
    <source>
        <dbReference type="SAM" id="MobiDB-lite"/>
    </source>
</evidence>
<feature type="domain" description="Choline/carnitine acyltransferase" evidence="8">
    <location>
        <begin position="18"/>
        <end position="647"/>
    </location>
</feature>
<evidence type="ECO:0000256" key="5">
    <source>
        <dbReference type="ARBA" id="ARBA00023098"/>
    </source>
</evidence>
<dbReference type="Gene3D" id="3.30.559.10">
    <property type="entry name" value="Chloramphenicol acetyltransferase-like domain"/>
    <property type="match status" value="1"/>
</dbReference>
<dbReference type="STRING" id="379508.A5DXC4"/>
<dbReference type="InterPro" id="IPR023213">
    <property type="entry name" value="CAT-like_dom_sf"/>
</dbReference>
<name>A5DXC4_LODEL</name>
<dbReference type="InterPro" id="IPR000542">
    <property type="entry name" value="Carn_acyl_trans"/>
</dbReference>
<dbReference type="HOGENOM" id="CLU_013513_4_1_1"/>
<gene>
    <name evidence="9" type="ORF">LELG_02011</name>
</gene>
<feature type="compositionally biased region" description="Low complexity" evidence="7">
    <location>
        <begin position="731"/>
        <end position="740"/>
    </location>
</feature>
<dbReference type="Pfam" id="PF00755">
    <property type="entry name" value="Carn_acyltransf"/>
    <property type="match status" value="1"/>
</dbReference>
<keyword evidence="2" id="KW-0813">Transport</keyword>
<dbReference type="FunCoup" id="A5DXC4">
    <property type="interactions" value="56"/>
</dbReference>
<feature type="region of interest" description="Disordered" evidence="7">
    <location>
        <begin position="716"/>
        <end position="769"/>
    </location>
</feature>
<evidence type="ECO:0000313" key="10">
    <source>
        <dbReference type="Proteomes" id="UP000001996"/>
    </source>
</evidence>
<organism evidence="9 10">
    <name type="scientific">Lodderomyces elongisporus (strain ATCC 11503 / CBS 2605 / JCM 1781 / NBRC 1676 / NRRL YB-4239)</name>
    <name type="common">Yeast</name>
    <name type="synonym">Saccharomyces elongisporus</name>
    <dbReference type="NCBI Taxonomy" id="379508"/>
    <lineage>
        <taxon>Eukaryota</taxon>
        <taxon>Fungi</taxon>
        <taxon>Dikarya</taxon>
        <taxon>Ascomycota</taxon>
        <taxon>Saccharomycotina</taxon>
        <taxon>Pichiomycetes</taxon>
        <taxon>Debaryomycetaceae</taxon>
        <taxon>Candida/Lodderomyces clade</taxon>
        <taxon>Lodderomyces</taxon>
    </lineage>
</organism>
<dbReference type="eggNOG" id="KOG3719">
    <property type="taxonomic scope" value="Eukaryota"/>
</dbReference>
<evidence type="ECO:0000256" key="4">
    <source>
        <dbReference type="ARBA" id="ARBA00022832"/>
    </source>
</evidence>
<feature type="region of interest" description="Disordered" evidence="7">
    <location>
        <begin position="874"/>
        <end position="924"/>
    </location>
</feature>
<dbReference type="Gene3D" id="3.30.559.70">
    <property type="entry name" value="Choline/Carnitine o-acyltransferase, domain 2"/>
    <property type="match status" value="1"/>
</dbReference>
<dbReference type="OrthoDB" id="240216at2759"/>
<comment type="similarity">
    <text evidence="1">Belongs to the carnitine/choline acetyltransferase family.</text>
</comment>
<keyword evidence="10" id="KW-1185">Reference proteome</keyword>
<evidence type="ECO:0000313" key="9">
    <source>
        <dbReference type="EMBL" id="EDK43832.1"/>
    </source>
</evidence>
<dbReference type="EMBL" id="CH981525">
    <property type="protein sequence ID" value="EDK43832.1"/>
    <property type="molecule type" value="Genomic_DNA"/>
</dbReference>
<dbReference type="GO" id="GO:0005829">
    <property type="term" value="C:cytosol"/>
    <property type="evidence" value="ECO:0007669"/>
    <property type="project" value="TreeGrafter"/>
</dbReference>
<dbReference type="PANTHER" id="PTHR22589">
    <property type="entry name" value="CARNITINE O-ACYLTRANSFERASE"/>
    <property type="match status" value="1"/>
</dbReference>
<dbReference type="InterPro" id="IPR042572">
    <property type="entry name" value="Carn_acyl_trans_N"/>
</dbReference>
<dbReference type="InParanoid" id="A5DXC4"/>
<dbReference type="AlphaFoldDB" id="A5DXC4"/>
<reference evidence="9 10" key="1">
    <citation type="journal article" date="2009" name="Nature">
        <title>Evolution of pathogenicity and sexual reproduction in eight Candida genomes.</title>
        <authorList>
            <person name="Butler G."/>
            <person name="Rasmussen M.D."/>
            <person name="Lin M.F."/>
            <person name="Santos M.A."/>
            <person name="Sakthikumar S."/>
            <person name="Munro C.A."/>
            <person name="Rheinbay E."/>
            <person name="Grabherr M."/>
            <person name="Forche A."/>
            <person name="Reedy J.L."/>
            <person name="Agrafioti I."/>
            <person name="Arnaud M.B."/>
            <person name="Bates S."/>
            <person name="Brown A.J."/>
            <person name="Brunke S."/>
            <person name="Costanzo M.C."/>
            <person name="Fitzpatrick D.A."/>
            <person name="de Groot P.W."/>
            <person name="Harris D."/>
            <person name="Hoyer L.L."/>
            <person name="Hube B."/>
            <person name="Klis F.M."/>
            <person name="Kodira C."/>
            <person name="Lennard N."/>
            <person name="Logue M.E."/>
            <person name="Martin R."/>
            <person name="Neiman A.M."/>
            <person name="Nikolaou E."/>
            <person name="Quail M.A."/>
            <person name="Quinn J."/>
            <person name="Santos M.C."/>
            <person name="Schmitzberger F.F."/>
            <person name="Sherlock G."/>
            <person name="Shah P."/>
            <person name="Silverstein K.A."/>
            <person name="Skrzypek M.S."/>
            <person name="Soll D."/>
            <person name="Staggs R."/>
            <person name="Stansfield I."/>
            <person name="Stumpf M.P."/>
            <person name="Sudbery P.E."/>
            <person name="Srikantha T."/>
            <person name="Zeng Q."/>
            <person name="Berman J."/>
            <person name="Berriman M."/>
            <person name="Heitman J."/>
            <person name="Gow N.A."/>
            <person name="Lorenz M.C."/>
            <person name="Birren B.W."/>
            <person name="Kellis M."/>
            <person name="Cuomo C.A."/>
        </authorList>
    </citation>
    <scope>NUCLEOTIDE SEQUENCE [LARGE SCALE GENOMIC DNA]</scope>
    <source>
        <strain evidence="10">ATCC 11503 / BCRC 21390 / CBS 2605 / JCM 1781 / NBRC 1676 / NRRL YB-4239</strain>
    </source>
</reference>